<feature type="region of interest" description="Disordered" evidence="1">
    <location>
        <begin position="1"/>
        <end position="51"/>
    </location>
</feature>
<sequence length="51" mass="5623">MVTTQMVGTEVPDSREKIPSAPLLKDDARPKTDATSLLRKMYPELDTSTTS</sequence>
<evidence type="ECO:0000313" key="3">
    <source>
        <dbReference type="Proteomes" id="UP000596742"/>
    </source>
</evidence>
<reference evidence="2" key="1">
    <citation type="submission" date="2018-11" db="EMBL/GenBank/DDBJ databases">
        <authorList>
            <person name="Alioto T."/>
            <person name="Alioto T."/>
        </authorList>
    </citation>
    <scope>NUCLEOTIDE SEQUENCE</scope>
</reference>
<gene>
    <name evidence="2" type="ORF">MGAL_10B053666</name>
</gene>
<evidence type="ECO:0000313" key="2">
    <source>
        <dbReference type="EMBL" id="VDI78943.1"/>
    </source>
</evidence>
<proteinExistence type="predicted"/>
<organism evidence="2 3">
    <name type="scientific">Mytilus galloprovincialis</name>
    <name type="common">Mediterranean mussel</name>
    <dbReference type="NCBI Taxonomy" id="29158"/>
    <lineage>
        <taxon>Eukaryota</taxon>
        <taxon>Metazoa</taxon>
        <taxon>Spiralia</taxon>
        <taxon>Lophotrochozoa</taxon>
        <taxon>Mollusca</taxon>
        <taxon>Bivalvia</taxon>
        <taxon>Autobranchia</taxon>
        <taxon>Pteriomorphia</taxon>
        <taxon>Mytilida</taxon>
        <taxon>Mytiloidea</taxon>
        <taxon>Mytilidae</taxon>
        <taxon>Mytilinae</taxon>
        <taxon>Mytilus</taxon>
    </lineage>
</organism>
<dbReference type="AlphaFoldDB" id="A0A8B6HGZ7"/>
<dbReference type="Proteomes" id="UP000596742">
    <property type="component" value="Unassembled WGS sequence"/>
</dbReference>
<evidence type="ECO:0000256" key="1">
    <source>
        <dbReference type="SAM" id="MobiDB-lite"/>
    </source>
</evidence>
<comment type="caution">
    <text evidence="2">The sequence shown here is derived from an EMBL/GenBank/DDBJ whole genome shotgun (WGS) entry which is preliminary data.</text>
</comment>
<name>A0A8B6HGZ7_MYTGA</name>
<dbReference type="OrthoDB" id="6126608at2759"/>
<keyword evidence="3" id="KW-1185">Reference proteome</keyword>
<dbReference type="EMBL" id="UYJE01010020">
    <property type="protein sequence ID" value="VDI78943.1"/>
    <property type="molecule type" value="Genomic_DNA"/>
</dbReference>
<protein>
    <submittedName>
        <fullName evidence="2">Uncharacterized protein</fullName>
    </submittedName>
</protein>
<feature type="compositionally biased region" description="Basic and acidic residues" evidence="1">
    <location>
        <begin position="12"/>
        <end position="32"/>
    </location>
</feature>
<accession>A0A8B6HGZ7</accession>